<dbReference type="SUPFAM" id="SSF46785">
    <property type="entry name" value="Winged helix' DNA-binding domain"/>
    <property type="match status" value="1"/>
</dbReference>
<sequence>MDWDDLKFFLAVARKGSIRAASSDLSVNHSTVLRRINAFEEKLSVRLFERLPTGYVLTPTGEEMVESAQRIEDEIVKLDRQVIGRDTQLSGVLRVTMPLVLATHLLAPEFAAFAVAYPGIKLELAASDEEFNLKKREADVAIRLTPNPPEYLIGRKILRPAKGIYASHHYLKQHNPENHPEKMNWIGWEDGVEYPQWVKDSAYPTSPIRHQADSLLVQLEAAKAGLGLAMLPCFLADNDASLRRLQLAPAFENSCGDLWILTHKDLRATARVSVFVKFMVEVFERHRDLLEGCSYNSPPKLIKAHM</sequence>
<evidence type="ECO:0000256" key="4">
    <source>
        <dbReference type="ARBA" id="ARBA00023163"/>
    </source>
</evidence>
<dbReference type="PANTHER" id="PTHR30537:SF3">
    <property type="entry name" value="TRANSCRIPTIONAL REGULATORY PROTEIN"/>
    <property type="match status" value="1"/>
</dbReference>
<dbReference type="EMBL" id="UOFE01000015">
    <property type="protein sequence ID" value="VAW51345.1"/>
    <property type="molecule type" value="Genomic_DNA"/>
</dbReference>
<dbReference type="SUPFAM" id="SSF53850">
    <property type="entry name" value="Periplasmic binding protein-like II"/>
    <property type="match status" value="1"/>
</dbReference>
<dbReference type="InterPro" id="IPR036388">
    <property type="entry name" value="WH-like_DNA-bd_sf"/>
</dbReference>
<dbReference type="GO" id="GO:0043565">
    <property type="term" value="F:sequence-specific DNA binding"/>
    <property type="evidence" value="ECO:0007669"/>
    <property type="project" value="TreeGrafter"/>
</dbReference>
<dbReference type="AlphaFoldDB" id="A0A3B0W606"/>
<keyword evidence="4" id="KW-0804">Transcription</keyword>
<dbReference type="PANTHER" id="PTHR30537">
    <property type="entry name" value="HTH-TYPE TRANSCRIPTIONAL REGULATOR"/>
    <property type="match status" value="1"/>
</dbReference>
<evidence type="ECO:0000256" key="3">
    <source>
        <dbReference type="ARBA" id="ARBA00023125"/>
    </source>
</evidence>
<gene>
    <name evidence="6" type="ORF">MNBD_GAMMA05-845</name>
</gene>
<evidence type="ECO:0000256" key="1">
    <source>
        <dbReference type="ARBA" id="ARBA00009437"/>
    </source>
</evidence>
<dbReference type="Gene3D" id="1.10.10.10">
    <property type="entry name" value="Winged helix-like DNA-binding domain superfamily/Winged helix DNA-binding domain"/>
    <property type="match status" value="1"/>
</dbReference>
<keyword evidence="3" id="KW-0238">DNA-binding</keyword>
<dbReference type="InterPro" id="IPR005119">
    <property type="entry name" value="LysR_subst-bd"/>
</dbReference>
<proteinExistence type="inferred from homology"/>
<evidence type="ECO:0000256" key="2">
    <source>
        <dbReference type="ARBA" id="ARBA00023015"/>
    </source>
</evidence>
<dbReference type="InterPro" id="IPR058163">
    <property type="entry name" value="LysR-type_TF_proteobact-type"/>
</dbReference>
<evidence type="ECO:0000259" key="5">
    <source>
        <dbReference type="PROSITE" id="PS50931"/>
    </source>
</evidence>
<keyword evidence="2" id="KW-0805">Transcription regulation</keyword>
<accession>A0A3B0W606</accession>
<dbReference type="PROSITE" id="PS50931">
    <property type="entry name" value="HTH_LYSR"/>
    <property type="match status" value="1"/>
</dbReference>
<dbReference type="InterPro" id="IPR000847">
    <property type="entry name" value="LysR_HTH_N"/>
</dbReference>
<dbReference type="Pfam" id="PF03466">
    <property type="entry name" value="LysR_substrate"/>
    <property type="match status" value="1"/>
</dbReference>
<dbReference type="InterPro" id="IPR036390">
    <property type="entry name" value="WH_DNA-bd_sf"/>
</dbReference>
<protein>
    <submittedName>
        <fullName evidence="6">Transcriptional regulator, LysR family</fullName>
    </submittedName>
</protein>
<dbReference type="Gene3D" id="3.40.190.290">
    <property type="match status" value="1"/>
</dbReference>
<dbReference type="Pfam" id="PF00126">
    <property type="entry name" value="HTH_1"/>
    <property type="match status" value="1"/>
</dbReference>
<evidence type="ECO:0000313" key="6">
    <source>
        <dbReference type="EMBL" id="VAW51345.1"/>
    </source>
</evidence>
<feature type="domain" description="HTH lysR-type" evidence="5">
    <location>
        <begin position="1"/>
        <end position="58"/>
    </location>
</feature>
<organism evidence="6">
    <name type="scientific">hydrothermal vent metagenome</name>
    <dbReference type="NCBI Taxonomy" id="652676"/>
    <lineage>
        <taxon>unclassified sequences</taxon>
        <taxon>metagenomes</taxon>
        <taxon>ecological metagenomes</taxon>
    </lineage>
</organism>
<dbReference type="GO" id="GO:0006351">
    <property type="term" value="P:DNA-templated transcription"/>
    <property type="evidence" value="ECO:0007669"/>
    <property type="project" value="TreeGrafter"/>
</dbReference>
<dbReference type="GO" id="GO:0003700">
    <property type="term" value="F:DNA-binding transcription factor activity"/>
    <property type="evidence" value="ECO:0007669"/>
    <property type="project" value="InterPro"/>
</dbReference>
<name>A0A3B0W606_9ZZZZ</name>
<reference evidence="6" key="1">
    <citation type="submission" date="2018-06" db="EMBL/GenBank/DDBJ databases">
        <authorList>
            <person name="Zhirakovskaya E."/>
        </authorList>
    </citation>
    <scope>NUCLEOTIDE SEQUENCE</scope>
</reference>
<comment type="similarity">
    <text evidence="1">Belongs to the LysR transcriptional regulatory family.</text>
</comment>